<keyword evidence="3" id="KW-1185">Reference proteome</keyword>
<dbReference type="InterPro" id="IPR002509">
    <property type="entry name" value="NODB_dom"/>
</dbReference>
<dbReference type="SUPFAM" id="SSF88713">
    <property type="entry name" value="Glycoside hydrolase/deacetylase"/>
    <property type="match status" value="1"/>
</dbReference>
<organism evidence="2 3">
    <name type="scientific">Pseudonocardia aurantiaca</name>
    <dbReference type="NCBI Taxonomy" id="75290"/>
    <lineage>
        <taxon>Bacteria</taxon>
        <taxon>Bacillati</taxon>
        <taxon>Actinomycetota</taxon>
        <taxon>Actinomycetes</taxon>
        <taxon>Pseudonocardiales</taxon>
        <taxon>Pseudonocardiaceae</taxon>
        <taxon>Pseudonocardia</taxon>
    </lineage>
</organism>
<proteinExistence type="predicted"/>
<keyword evidence="2" id="KW-0378">Hydrolase</keyword>
<protein>
    <submittedName>
        <fullName evidence="2">Polysaccharide deacetylase family protein</fullName>
        <ecNumber evidence="2">3.-.-.-</ecNumber>
    </submittedName>
</protein>
<evidence type="ECO:0000313" key="2">
    <source>
        <dbReference type="EMBL" id="MFD1528465.1"/>
    </source>
</evidence>
<comment type="caution">
    <text evidence="2">The sequence shown here is derived from an EMBL/GenBank/DDBJ whole genome shotgun (WGS) entry which is preliminary data.</text>
</comment>
<dbReference type="PROSITE" id="PS51677">
    <property type="entry name" value="NODB"/>
    <property type="match status" value="1"/>
</dbReference>
<dbReference type="GO" id="GO:0016787">
    <property type="term" value="F:hydrolase activity"/>
    <property type="evidence" value="ECO:0007669"/>
    <property type="project" value="UniProtKB-KW"/>
</dbReference>
<dbReference type="PANTHER" id="PTHR10587">
    <property type="entry name" value="GLYCOSYL TRANSFERASE-RELATED"/>
    <property type="match status" value="1"/>
</dbReference>
<dbReference type="EC" id="3.-.-.-" evidence="2"/>
<dbReference type="Proteomes" id="UP001597145">
    <property type="component" value="Unassembled WGS sequence"/>
</dbReference>
<gene>
    <name evidence="2" type="ORF">ACFSCY_03335</name>
</gene>
<evidence type="ECO:0000313" key="3">
    <source>
        <dbReference type="Proteomes" id="UP001597145"/>
    </source>
</evidence>
<dbReference type="EMBL" id="JBHUCP010000003">
    <property type="protein sequence ID" value="MFD1528465.1"/>
    <property type="molecule type" value="Genomic_DNA"/>
</dbReference>
<dbReference type="CDD" id="cd10917">
    <property type="entry name" value="CE4_NodB_like_6s_7s"/>
    <property type="match status" value="1"/>
</dbReference>
<reference evidence="3" key="1">
    <citation type="journal article" date="2019" name="Int. J. Syst. Evol. Microbiol.">
        <title>The Global Catalogue of Microorganisms (GCM) 10K type strain sequencing project: providing services to taxonomists for standard genome sequencing and annotation.</title>
        <authorList>
            <consortium name="The Broad Institute Genomics Platform"/>
            <consortium name="The Broad Institute Genome Sequencing Center for Infectious Disease"/>
            <person name="Wu L."/>
            <person name="Ma J."/>
        </authorList>
    </citation>
    <scope>NUCLEOTIDE SEQUENCE [LARGE SCALE GENOMIC DNA]</scope>
    <source>
        <strain evidence="3">JCM 12165</strain>
    </source>
</reference>
<feature type="domain" description="NodB homology" evidence="1">
    <location>
        <begin position="22"/>
        <end position="205"/>
    </location>
</feature>
<dbReference type="RefSeq" id="WP_343969352.1">
    <property type="nucleotide sequence ID" value="NZ_BAAAJG010000001.1"/>
</dbReference>
<dbReference type="InterPro" id="IPR011330">
    <property type="entry name" value="Glyco_hydro/deAcase_b/a-brl"/>
</dbReference>
<evidence type="ECO:0000259" key="1">
    <source>
        <dbReference type="PROSITE" id="PS51677"/>
    </source>
</evidence>
<dbReference type="Pfam" id="PF01522">
    <property type="entry name" value="Polysacc_deac_1"/>
    <property type="match status" value="1"/>
</dbReference>
<name>A0ABW4FCP6_9PSEU</name>
<accession>A0ABW4FCP6</accession>
<dbReference type="Gene3D" id="3.20.20.370">
    <property type="entry name" value="Glycoside hydrolase/deacetylase"/>
    <property type="match status" value="1"/>
</dbReference>
<dbReference type="InterPro" id="IPR050248">
    <property type="entry name" value="Polysacc_deacetylase_ArnD"/>
</dbReference>
<sequence length="219" mass="24053">MPAPRPGPSQLLDRGPADGPRARIALTIDDGTCADCVAGYGEFAQRSGTHLTFSPNGVLDGAWRPQARALAPLIATGHVQMINHTWSHPRLSTLPEAKVREELERNDEWVVKLFGVTTRPYYRPPFGERDTAVDTIAGSLGYTRSVQWSGSYGDSLDVTPEFLMEQARKSFWPGAIVLGHANRPTVLGLFDELLSLLRQRRLEPVTLDEMFGTSRAVGA</sequence>